<dbReference type="InterPro" id="IPR050471">
    <property type="entry name" value="AB_hydrolase"/>
</dbReference>
<evidence type="ECO:0000259" key="1">
    <source>
        <dbReference type="Pfam" id="PF12697"/>
    </source>
</evidence>
<organism evidence="2">
    <name type="scientific">Streptomyces sp. DSM 11171</name>
    <dbReference type="NCBI Taxonomy" id="1740725"/>
    <lineage>
        <taxon>Bacteria</taxon>
        <taxon>Bacillati</taxon>
        <taxon>Actinomycetota</taxon>
        <taxon>Actinomycetes</taxon>
        <taxon>Kitasatosporales</taxon>
        <taxon>Streptomycetaceae</taxon>
        <taxon>Streptomyces</taxon>
    </lineage>
</organism>
<dbReference type="Gene3D" id="3.40.50.1820">
    <property type="entry name" value="alpha/beta hydrolase"/>
    <property type="match status" value="1"/>
</dbReference>
<dbReference type="GO" id="GO:0016787">
    <property type="term" value="F:hydrolase activity"/>
    <property type="evidence" value="ECO:0007669"/>
    <property type="project" value="UniProtKB-KW"/>
</dbReference>
<proteinExistence type="predicted"/>
<accession>A0A0P0KP66</accession>
<evidence type="ECO:0000313" key="2">
    <source>
        <dbReference type="EMBL" id="ALK27909.1"/>
    </source>
</evidence>
<dbReference type="EMBL" id="KT809366">
    <property type="protein sequence ID" value="ALK27909.1"/>
    <property type="molecule type" value="Genomic_DNA"/>
</dbReference>
<reference evidence="2" key="1">
    <citation type="journal article" date="2015" name="ChemBioChem">
        <title>Biosynthesis of the Peptide Antibiotic Feglymycin by a Linear Nonribosomal Peptide Synthetase Mechanism.</title>
        <authorList>
            <person name="Gonsior M."/>
            <person name="Muehlenweg A."/>
            <person name="Tietzmann M."/>
            <person name="Rausch S."/>
            <person name="Poch A."/>
            <person name="Suessmuth R.D."/>
        </authorList>
    </citation>
    <scope>NUCLEOTIDE SEQUENCE</scope>
    <source>
        <strain evidence="2">DSM 11171</strain>
    </source>
</reference>
<sequence length="269" mass="28701">MPVVRINGAGLGYDEYGSGEPVVMVAGTGAPGRIWRTHQVPALKAAGYRVITFDNRGIRPDGPARGGFTLDDMVADVAGLIEHLGAGPCRVVGHSLGGIILQELLVSRPELVERAVLVASSGRTDAALAAMSAADIELSESGITLPPRYAAYITAVQNLSPQTLNDDEQLQDWLGVFEMSAVDVSGARRQLGLDVIPDRLAAYRRISRPCLVVGFQDDLVVRPHLSREVATAIPGATYTEIPGCGHYGYLERPAALNQAITDFFAQRRG</sequence>
<gene>
    <name evidence="2" type="primary">fegL</name>
</gene>
<dbReference type="PANTHER" id="PTHR43433:SF5">
    <property type="entry name" value="AB HYDROLASE-1 DOMAIN-CONTAINING PROTEIN"/>
    <property type="match status" value="1"/>
</dbReference>
<feature type="domain" description="AB hydrolase-1" evidence="1">
    <location>
        <begin position="22"/>
        <end position="259"/>
    </location>
</feature>
<dbReference type="AlphaFoldDB" id="A0A0P0KP66"/>
<dbReference type="SUPFAM" id="SSF53474">
    <property type="entry name" value="alpha/beta-Hydrolases"/>
    <property type="match status" value="1"/>
</dbReference>
<keyword evidence="2" id="KW-0378">Hydrolase</keyword>
<dbReference type="InterPro" id="IPR029058">
    <property type="entry name" value="AB_hydrolase_fold"/>
</dbReference>
<dbReference type="Pfam" id="PF12697">
    <property type="entry name" value="Abhydrolase_6"/>
    <property type="match status" value="1"/>
</dbReference>
<protein>
    <submittedName>
        <fullName evidence="2">Putative alpha/beta hydrolase</fullName>
    </submittedName>
</protein>
<dbReference type="PANTHER" id="PTHR43433">
    <property type="entry name" value="HYDROLASE, ALPHA/BETA FOLD FAMILY PROTEIN"/>
    <property type="match status" value="1"/>
</dbReference>
<name>A0A0P0KP66_9ACTN</name>
<dbReference type="InterPro" id="IPR000073">
    <property type="entry name" value="AB_hydrolase_1"/>
</dbReference>